<dbReference type="EMBL" id="CAJNOJ010000117">
    <property type="protein sequence ID" value="CAF1147415.1"/>
    <property type="molecule type" value="Genomic_DNA"/>
</dbReference>
<dbReference type="AlphaFoldDB" id="A0A814SHB6"/>
<gene>
    <name evidence="1" type="ORF">EDS130_LOCUS22419</name>
    <name evidence="2" type="ORF">XAT740_LOCUS28726</name>
</gene>
<protein>
    <submittedName>
        <fullName evidence="1">Uncharacterized protein</fullName>
    </submittedName>
</protein>
<dbReference type="EMBL" id="CAJNOR010002466">
    <property type="protein sequence ID" value="CAF1298375.1"/>
    <property type="molecule type" value="Genomic_DNA"/>
</dbReference>
<proteinExistence type="predicted"/>
<evidence type="ECO:0000313" key="2">
    <source>
        <dbReference type="EMBL" id="CAF1298375.1"/>
    </source>
</evidence>
<comment type="caution">
    <text evidence="1">The sequence shown here is derived from an EMBL/GenBank/DDBJ whole genome shotgun (WGS) entry which is preliminary data.</text>
</comment>
<evidence type="ECO:0000313" key="3">
    <source>
        <dbReference type="Proteomes" id="UP000663828"/>
    </source>
</evidence>
<keyword evidence="3" id="KW-1185">Reference proteome</keyword>
<dbReference type="Proteomes" id="UP000663852">
    <property type="component" value="Unassembled WGS sequence"/>
</dbReference>
<dbReference type="OrthoDB" id="10345073at2759"/>
<organism evidence="1 4">
    <name type="scientific">Adineta ricciae</name>
    <name type="common">Rotifer</name>
    <dbReference type="NCBI Taxonomy" id="249248"/>
    <lineage>
        <taxon>Eukaryota</taxon>
        <taxon>Metazoa</taxon>
        <taxon>Spiralia</taxon>
        <taxon>Gnathifera</taxon>
        <taxon>Rotifera</taxon>
        <taxon>Eurotatoria</taxon>
        <taxon>Bdelloidea</taxon>
        <taxon>Adinetida</taxon>
        <taxon>Adinetidae</taxon>
        <taxon>Adineta</taxon>
    </lineage>
</organism>
<evidence type="ECO:0000313" key="4">
    <source>
        <dbReference type="Proteomes" id="UP000663852"/>
    </source>
</evidence>
<accession>A0A814SHB6</accession>
<evidence type="ECO:0000313" key="1">
    <source>
        <dbReference type="EMBL" id="CAF1147415.1"/>
    </source>
</evidence>
<sequence>MKRSEYDIQAYVNESLNRQHGLDSPEGSAALTQANKPEVDATDMQKEQFLAKYEEKQSTVAGSLKKIFLRPLPNVKSSNRII</sequence>
<reference evidence="1" key="1">
    <citation type="submission" date="2021-02" db="EMBL/GenBank/DDBJ databases">
        <authorList>
            <person name="Nowell W R."/>
        </authorList>
    </citation>
    <scope>NUCLEOTIDE SEQUENCE</scope>
</reference>
<dbReference type="Proteomes" id="UP000663828">
    <property type="component" value="Unassembled WGS sequence"/>
</dbReference>
<name>A0A814SHB6_ADIRI</name>